<evidence type="ECO:0000313" key="2">
    <source>
        <dbReference type="Proteomes" id="UP000019132"/>
    </source>
</evidence>
<reference evidence="2" key="2">
    <citation type="submission" date="2010-04" db="EMBL/GenBank/DDBJ databases">
        <authorList>
            <person name="Buell R."/>
            <person name="Hamilton J."/>
            <person name="Hostetler J."/>
        </authorList>
    </citation>
    <scope>NUCLEOTIDE SEQUENCE [LARGE SCALE GENOMIC DNA]</scope>
    <source>
        <strain evidence="2">DAOM:BR144</strain>
    </source>
</reference>
<accession>K3WG83</accession>
<name>K3WG83_GLOUD</name>
<sequence length="57" mass="6367">MTPVKWILDQSKTGSQLLTTSLNENIGTKSGEIVCLITKVEKAHYLRVSRSQIDTSF</sequence>
<organism evidence="1 2">
    <name type="scientific">Globisporangium ultimum (strain ATCC 200006 / CBS 805.95 / DAOM BR144)</name>
    <name type="common">Pythium ultimum</name>
    <dbReference type="NCBI Taxonomy" id="431595"/>
    <lineage>
        <taxon>Eukaryota</taxon>
        <taxon>Sar</taxon>
        <taxon>Stramenopiles</taxon>
        <taxon>Oomycota</taxon>
        <taxon>Peronosporomycetes</taxon>
        <taxon>Pythiales</taxon>
        <taxon>Pythiaceae</taxon>
        <taxon>Globisporangium</taxon>
    </lineage>
</organism>
<keyword evidence="2" id="KW-1185">Reference proteome</keyword>
<dbReference type="EnsemblProtists" id="PYU1_T003974">
    <property type="protein sequence ID" value="PYU1_T003974"/>
    <property type="gene ID" value="PYU1_G003964"/>
</dbReference>
<dbReference type="VEuPathDB" id="FungiDB:PYU1_G003964"/>
<reference evidence="2" key="1">
    <citation type="journal article" date="2010" name="Genome Biol.">
        <title>Genome sequence of the necrotrophic plant pathogen Pythium ultimum reveals original pathogenicity mechanisms and effector repertoire.</title>
        <authorList>
            <person name="Levesque C.A."/>
            <person name="Brouwer H."/>
            <person name="Cano L."/>
            <person name="Hamilton J.P."/>
            <person name="Holt C."/>
            <person name="Huitema E."/>
            <person name="Raffaele S."/>
            <person name="Robideau G.P."/>
            <person name="Thines M."/>
            <person name="Win J."/>
            <person name="Zerillo M.M."/>
            <person name="Beakes G.W."/>
            <person name="Boore J.L."/>
            <person name="Busam D."/>
            <person name="Dumas B."/>
            <person name="Ferriera S."/>
            <person name="Fuerstenberg S.I."/>
            <person name="Gachon C.M."/>
            <person name="Gaulin E."/>
            <person name="Govers F."/>
            <person name="Grenville-Briggs L."/>
            <person name="Horner N."/>
            <person name="Hostetler J."/>
            <person name="Jiang R.H."/>
            <person name="Johnson J."/>
            <person name="Krajaejun T."/>
            <person name="Lin H."/>
            <person name="Meijer H.J."/>
            <person name="Moore B."/>
            <person name="Morris P."/>
            <person name="Phuntmart V."/>
            <person name="Puiu D."/>
            <person name="Shetty J."/>
            <person name="Stajich J.E."/>
            <person name="Tripathy S."/>
            <person name="Wawra S."/>
            <person name="van West P."/>
            <person name="Whitty B.R."/>
            <person name="Coutinho P.M."/>
            <person name="Henrissat B."/>
            <person name="Martin F."/>
            <person name="Thomas P.D."/>
            <person name="Tyler B.M."/>
            <person name="De Vries R.P."/>
            <person name="Kamoun S."/>
            <person name="Yandell M."/>
            <person name="Tisserat N."/>
            <person name="Buell C.R."/>
        </authorList>
    </citation>
    <scope>NUCLEOTIDE SEQUENCE</scope>
    <source>
        <strain evidence="2">DAOM:BR144</strain>
    </source>
</reference>
<dbReference type="Proteomes" id="UP000019132">
    <property type="component" value="Unassembled WGS sequence"/>
</dbReference>
<dbReference type="HOGENOM" id="CLU_3002925_0_0_1"/>
<proteinExistence type="predicted"/>
<dbReference type="InParanoid" id="K3WG83"/>
<protein>
    <submittedName>
        <fullName evidence="1">Uncharacterized protein</fullName>
    </submittedName>
</protein>
<reference evidence="1" key="3">
    <citation type="submission" date="2015-02" db="UniProtKB">
        <authorList>
            <consortium name="EnsemblProtists"/>
        </authorList>
    </citation>
    <scope>IDENTIFICATION</scope>
    <source>
        <strain evidence="1">DAOM BR144</strain>
    </source>
</reference>
<dbReference type="EMBL" id="GL376567">
    <property type="status" value="NOT_ANNOTATED_CDS"/>
    <property type="molecule type" value="Genomic_DNA"/>
</dbReference>
<dbReference type="AlphaFoldDB" id="K3WG83"/>
<evidence type="ECO:0000313" key="1">
    <source>
        <dbReference type="EnsemblProtists" id="PYU1_T003974"/>
    </source>
</evidence>